<organism evidence="1 2">
    <name type="scientific">Pseudomonas umsongensis</name>
    <dbReference type="NCBI Taxonomy" id="198618"/>
    <lineage>
        <taxon>Bacteria</taxon>
        <taxon>Pseudomonadati</taxon>
        <taxon>Pseudomonadota</taxon>
        <taxon>Gammaproteobacteria</taxon>
        <taxon>Pseudomonadales</taxon>
        <taxon>Pseudomonadaceae</taxon>
        <taxon>Pseudomonas</taxon>
    </lineage>
</organism>
<name>A0ABX4DW59_9PSED</name>
<dbReference type="Proteomes" id="UP000215455">
    <property type="component" value="Unassembled WGS sequence"/>
</dbReference>
<reference evidence="1 2" key="1">
    <citation type="submission" date="2017-06" db="EMBL/GenBank/DDBJ databases">
        <authorList>
            <person name="Furmanczyk E.M."/>
        </authorList>
    </citation>
    <scope>NUCLEOTIDE SEQUENCE [LARGE SCALE GENOMIC DNA]</scope>
    <source>
        <strain evidence="1 2">DSM 16611</strain>
    </source>
</reference>
<evidence type="ECO:0000313" key="1">
    <source>
        <dbReference type="EMBL" id="OXR32939.1"/>
    </source>
</evidence>
<accession>A0ABX4DW59</accession>
<evidence type="ECO:0000313" key="2">
    <source>
        <dbReference type="Proteomes" id="UP000215455"/>
    </source>
</evidence>
<proteinExistence type="predicted"/>
<dbReference type="EMBL" id="NIWU01000002">
    <property type="protein sequence ID" value="OXR32939.1"/>
    <property type="molecule type" value="Genomic_DNA"/>
</dbReference>
<keyword evidence="2" id="KW-1185">Reference proteome</keyword>
<sequence length="62" mass="7147">MFDRRESLSRHSHQDILLLIARRRASPNVLISELHFHTASCKCVGALNCALWQLGSMIQCRR</sequence>
<protein>
    <submittedName>
        <fullName evidence="1">Uncharacterized protein</fullName>
    </submittedName>
</protein>
<comment type="caution">
    <text evidence="1">The sequence shown here is derived from an EMBL/GenBank/DDBJ whole genome shotgun (WGS) entry which is preliminary data.</text>
</comment>
<gene>
    <name evidence="1" type="ORF">PSUM_12930</name>
</gene>